<dbReference type="SUPFAM" id="SSF158442">
    <property type="entry name" value="DsbB-like"/>
    <property type="match status" value="1"/>
</dbReference>
<dbReference type="InterPro" id="IPR023380">
    <property type="entry name" value="DsbB-like_sf"/>
</dbReference>
<dbReference type="Gene3D" id="1.20.1550.10">
    <property type="entry name" value="DsbB-like"/>
    <property type="match status" value="1"/>
</dbReference>
<dbReference type="Proteomes" id="UP001056291">
    <property type="component" value="Chromosome"/>
</dbReference>
<proteinExistence type="predicted"/>
<feature type="transmembrane region" description="Helical" evidence="5">
    <location>
        <begin position="69"/>
        <end position="88"/>
    </location>
</feature>
<dbReference type="RefSeq" id="WP_251935152.1">
    <property type="nucleotide sequence ID" value="NZ_CP098747.1"/>
</dbReference>
<dbReference type="InterPro" id="IPR003752">
    <property type="entry name" value="DiS_bond_form_DsbB/BdbC"/>
</dbReference>
<dbReference type="Pfam" id="PF02600">
    <property type="entry name" value="DsbB"/>
    <property type="match status" value="1"/>
</dbReference>
<sequence>MTNPADTNFFRNLNALGTLAVSGVLITALYDQFVSGDLPCPLCLLQRVGFVAVMSGLVLNIVKGPKADHYSIMIIAAFLGAAISLRQVSLHIIPGTPTYGDPFFGLHYYTWAFIVFAVIILGTAIIAAYSTQYHKQRYIKFSDQTVLCKIALVIAFSVVAVCAIAAFAECGPGACAEDPKTYWLFN</sequence>
<evidence type="ECO:0000313" key="6">
    <source>
        <dbReference type="EMBL" id="USG61850.1"/>
    </source>
</evidence>
<evidence type="ECO:0000256" key="2">
    <source>
        <dbReference type="ARBA" id="ARBA00022692"/>
    </source>
</evidence>
<reference evidence="6" key="1">
    <citation type="submission" date="2022-06" db="EMBL/GenBank/DDBJ databases">
        <title>Sneathiella actinostolidae sp. nov., isolated from a sea anemonein the Western Pacific Ocean.</title>
        <authorList>
            <person name="Wei M.J."/>
        </authorList>
    </citation>
    <scope>NUCLEOTIDE SEQUENCE</scope>
    <source>
        <strain evidence="6">PHK-P5</strain>
    </source>
</reference>
<gene>
    <name evidence="6" type="ORF">NBZ79_02535</name>
</gene>
<evidence type="ECO:0000256" key="5">
    <source>
        <dbReference type="SAM" id="Phobius"/>
    </source>
</evidence>
<organism evidence="6 7">
    <name type="scientific">Sneathiella marina</name>
    <dbReference type="NCBI Taxonomy" id="2950108"/>
    <lineage>
        <taxon>Bacteria</taxon>
        <taxon>Pseudomonadati</taxon>
        <taxon>Pseudomonadota</taxon>
        <taxon>Alphaproteobacteria</taxon>
        <taxon>Sneathiellales</taxon>
        <taxon>Sneathiellaceae</taxon>
        <taxon>Sneathiella</taxon>
    </lineage>
</organism>
<keyword evidence="2 5" id="KW-0812">Transmembrane</keyword>
<accession>A0ABY4W3T1</accession>
<keyword evidence="3 5" id="KW-1133">Transmembrane helix</keyword>
<feature type="transmembrane region" description="Helical" evidence="5">
    <location>
        <begin position="12"/>
        <end position="32"/>
    </location>
</feature>
<comment type="subcellular location">
    <subcellularLocation>
        <location evidence="1">Membrane</location>
        <topology evidence="1">Multi-pass membrane protein</topology>
    </subcellularLocation>
</comment>
<evidence type="ECO:0000256" key="3">
    <source>
        <dbReference type="ARBA" id="ARBA00022989"/>
    </source>
</evidence>
<keyword evidence="4 5" id="KW-0472">Membrane</keyword>
<keyword evidence="7" id="KW-1185">Reference proteome</keyword>
<evidence type="ECO:0000313" key="7">
    <source>
        <dbReference type="Proteomes" id="UP001056291"/>
    </source>
</evidence>
<evidence type="ECO:0000256" key="1">
    <source>
        <dbReference type="ARBA" id="ARBA00004141"/>
    </source>
</evidence>
<feature type="transmembrane region" description="Helical" evidence="5">
    <location>
        <begin position="44"/>
        <end position="62"/>
    </location>
</feature>
<feature type="transmembrane region" description="Helical" evidence="5">
    <location>
        <begin position="108"/>
        <end position="129"/>
    </location>
</feature>
<protein>
    <submittedName>
        <fullName evidence="6">Disulfide bond formation protein B</fullName>
    </submittedName>
</protein>
<evidence type="ECO:0000256" key="4">
    <source>
        <dbReference type="ARBA" id="ARBA00023136"/>
    </source>
</evidence>
<feature type="transmembrane region" description="Helical" evidence="5">
    <location>
        <begin position="150"/>
        <end position="168"/>
    </location>
</feature>
<dbReference type="EMBL" id="CP098747">
    <property type="protein sequence ID" value="USG61850.1"/>
    <property type="molecule type" value="Genomic_DNA"/>
</dbReference>
<name>A0ABY4W3T1_9PROT</name>